<dbReference type="CDD" id="cd11062">
    <property type="entry name" value="CYP58-like"/>
    <property type="match status" value="1"/>
</dbReference>
<gene>
    <name evidence="8" type="ORF">QR685DRAFT_535875</name>
</gene>
<comment type="caution">
    <text evidence="8">The sequence shown here is derived from an EMBL/GenBank/DDBJ whole genome shotgun (WGS) entry which is preliminary data.</text>
</comment>
<keyword evidence="9" id="KW-1185">Reference proteome</keyword>
<keyword evidence="4 7" id="KW-0479">Metal-binding</keyword>
<evidence type="ECO:0000256" key="3">
    <source>
        <dbReference type="ARBA" id="ARBA00022617"/>
    </source>
</evidence>
<organism evidence="8 9">
    <name type="scientific">Neurospora intermedia</name>
    <dbReference type="NCBI Taxonomy" id="5142"/>
    <lineage>
        <taxon>Eukaryota</taxon>
        <taxon>Fungi</taxon>
        <taxon>Dikarya</taxon>
        <taxon>Ascomycota</taxon>
        <taxon>Pezizomycotina</taxon>
        <taxon>Sordariomycetes</taxon>
        <taxon>Sordariomycetidae</taxon>
        <taxon>Sordariales</taxon>
        <taxon>Sordariaceae</taxon>
        <taxon>Neurospora</taxon>
    </lineage>
</organism>
<dbReference type="InterPro" id="IPR036396">
    <property type="entry name" value="Cyt_P450_sf"/>
</dbReference>
<reference evidence="8 9" key="1">
    <citation type="submission" date="2023-09" db="EMBL/GenBank/DDBJ databases">
        <title>Multi-omics analysis of a traditional fermented food reveals byproduct-associated fungal strains for waste-to-food upcycling.</title>
        <authorList>
            <consortium name="Lawrence Berkeley National Laboratory"/>
            <person name="Rekdal V.M."/>
            <person name="Villalobos-Escobedo J.M."/>
            <person name="Rodriguez-Valeron N."/>
            <person name="Garcia M.O."/>
            <person name="Vasquez D.P."/>
            <person name="Damayanti I."/>
            <person name="Sorensen P.M."/>
            <person name="Baidoo E.E."/>
            <person name="De Carvalho A.C."/>
            <person name="Riley R."/>
            <person name="Lipzen A."/>
            <person name="He G."/>
            <person name="Yan M."/>
            <person name="Haridas S."/>
            <person name="Daum C."/>
            <person name="Yoshinaga Y."/>
            <person name="Ng V."/>
            <person name="Grigoriev I.V."/>
            <person name="Munk R."/>
            <person name="Nuraida L."/>
            <person name="Wijaya C.H."/>
            <person name="Morales P.-C."/>
            <person name="Keasling J.D."/>
        </authorList>
    </citation>
    <scope>NUCLEOTIDE SEQUENCE [LARGE SCALE GENOMIC DNA]</scope>
    <source>
        <strain evidence="8 9">FGSC 2613</strain>
    </source>
</reference>
<name>A0ABR3D1I3_NEUIN</name>
<dbReference type="InterPro" id="IPR017972">
    <property type="entry name" value="Cyt_P450_CS"/>
</dbReference>
<comment type="cofactor">
    <cofactor evidence="1">
        <name>heme</name>
        <dbReference type="ChEBI" id="CHEBI:30413"/>
    </cofactor>
</comment>
<dbReference type="InterPro" id="IPR050121">
    <property type="entry name" value="Cytochrome_P450_monoxygenase"/>
</dbReference>
<dbReference type="SUPFAM" id="SSF48264">
    <property type="entry name" value="Cytochrome P450"/>
    <property type="match status" value="1"/>
</dbReference>
<evidence type="ECO:0000256" key="2">
    <source>
        <dbReference type="ARBA" id="ARBA00004792"/>
    </source>
</evidence>
<dbReference type="PROSITE" id="PS00086">
    <property type="entry name" value="CYTOCHROME_P450"/>
    <property type="match status" value="1"/>
</dbReference>
<evidence type="ECO:0000256" key="7">
    <source>
        <dbReference type="RuleBase" id="RU000461"/>
    </source>
</evidence>
<keyword evidence="7" id="KW-0503">Monooxygenase</keyword>
<dbReference type="Gene3D" id="1.10.630.10">
    <property type="entry name" value="Cytochrome P450"/>
    <property type="match status" value="1"/>
</dbReference>
<dbReference type="InterPro" id="IPR002401">
    <property type="entry name" value="Cyt_P450_E_grp-I"/>
</dbReference>
<dbReference type="EMBL" id="JAVLET010000013">
    <property type="protein sequence ID" value="KAL0466167.1"/>
    <property type="molecule type" value="Genomic_DNA"/>
</dbReference>
<comment type="similarity">
    <text evidence="7">Belongs to the cytochrome P450 family.</text>
</comment>
<evidence type="ECO:0000256" key="5">
    <source>
        <dbReference type="ARBA" id="ARBA00023004"/>
    </source>
</evidence>
<protein>
    <submittedName>
        <fullName evidence="8">Benzoate 4-monooxygenase cytochrome p450</fullName>
    </submittedName>
</protein>
<dbReference type="InterPro" id="IPR001128">
    <property type="entry name" value="Cyt_P450"/>
</dbReference>
<sequence length="528" mass="59959">MHGHNVLAELLYTSARCILVLASIWIVFHLASAFYNVFFHPLRHIPGPKLAAATYIPEFYWDVLRGGMYQKRILLMHEKYGPIVRISPNEVHCNDWRFIDEIYASGSRKRDKPLHQVRGSGGIVHATFSTTGHDLHRMRRNALNKFFSRAQVARLEPTVRDYAERICDKILILGKSASFDVTTAYSHFTTDVISGYCLGDSLGLIEQKGWEPNFREPLYAQLKLMYWLRFVPFFKHLSVAAAMITRRFSKDMDTLFNALVGDMPRYVRRAQDNVIKGLDDGSSVFGALLTSDLPPSEKSLERLTDEGFSLFAAGTETVSWALSVITYHLFANRELLEKVTTEVTQAIDAKSGQLPSWHTLERLPYLGGVIYEGLRLSYGVASRSSRIPVGEDLVYRGEWAPKGSNTMREIQYVIPRGYAIGMSPLGIHHDETVFPNSHSFVPERWIDDNNQHRKELDRALLSFSKGSRSCLGINLAYCELYVLLSLLIVRVFPHMKLHETTESDVAHDHDFFNPFPVSSSKGVRAIIV</sequence>
<accession>A0ABR3D1I3</accession>
<evidence type="ECO:0000256" key="6">
    <source>
        <dbReference type="ARBA" id="ARBA00023194"/>
    </source>
</evidence>
<keyword evidence="7" id="KW-0560">Oxidoreductase</keyword>
<comment type="pathway">
    <text evidence="2">Antibiotic biosynthesis.</text>
</comment>
<dbReference type="Pfam" id="PF00067">
    <property type="entry name" value="p450"/>
    <property type="match status" value="1"/>
</dbReference>
<evidence type="ECO:0000256" key="4">
    <source>
        <dbReference type="ARBA" id="ARBA00022723"/>
    </source>
</evidence>
<keyword evidence="3 7" id="KW-0349">Heme</keyword>
<dbReference type="Proteomes" id="UP001451303">
    <property type="component" value="Unassembled WGS sequence"/>
</dbReference>
<evidence type="ECO:0000256" key="1">
    <source>
        <dbReference type="ARBA" id="ARBA00001971"/>
    </source>
</evidence>
<proteinExistence type="inferred from homology"/>
<keyword evidence="6" id="KW-0045">Antibiotic biosynthesis</keyword>
<dbReference type="PANTHER" id="PTHR24305">
    <property type="entry name" value="CYTOCHROME P450"/>
    <property type="match status" value="1"/>
</dbReference>
<evidence type="ECO:0000313" key="8">
    <source>
        <dbReference type="EMBL" id="KAL0466167.1"/>
    </source>
</evidence>
<evidence type="ECO:0000313" key="9">
    <source>
        <dbReference type="Proteomes" id="UP001451303"/>
    </source>
</evidence>
<dbReference type="PANTHER" id="PTHR24305:SF147">
    <property type="entry name" value="P450, PUTATIVE (EUROFUNG)-RELATED"/>
    <property type="match status" value="1"/>
</dbReference>
<keyword evidence="5 7" id="KW-0408">Iron</keyword>
<dbReference type="PRINTS" id="PR00463">
    <property type="entry name" value="EP450I"/>
</dbReference>